<evidence type="ECO:0000259" key="2">
    <source>
        <dbReference type="Pfam" id="PF01551"/>
    </source>
</evidence>
<dbReference type="EMBL" id="JADQDC010000004">
    <property type="protein sequence ID" value="MBF9150872.1"/>
    <property type="molecule type" value="Genomic_DNA"/>
</dbReference>
<dbReference type="Pfam" id="PF01551">
    <property type="entry name" value="Peptidase_M23"/>
    <property type="match status" value="1"/>
</dbReference>
<protein>
    <submittedName>
        <fullName evidence="3">M23 family metallopeptidase</fullName>
    </submittedName>
</protein>
<keyword evidence="4" id="KW-1185">Reference proteome</keyword>
<dbReference type="Gene3D" id="2.70.70.10">
    <property type="entry name" value="Glucose Permease (Domain IIA)"/>
    <property type="match status" value="1"/>
</dbReference>
<feature type="domain" description="M23ase beta-sheet core" evidence="2">
    <location>
        <begin position="207"/>
        <end position="303"/>
    </location>
</feature>
<evidence type="ECO:0000313" key="3">
    <source>
        <dbReference type="EMBL" id="MBF9150872.1"/>
    </source>
</evidence>
<gene>
    <name evidence="3" type="ORF">I2488_07640</name>
</gene>
<accession>A0ABS0HF31</accession>
<sequence length="311" mass="32763">MRCATGAPSVRKPTPPPKSRRAAISKDEAPAVILHRRAFLTGTVASVAGFALGNAPPSPVVLNPGGRVTQGGWLRGRVQSGTTALTLDGQQVEFASDGAFLLAFDRDAAPLARLAVSGAGGPSYIQDIAIAPRAWQIEHINVARKPGGVTDGDYLRLRRAELAKISAARARDTGAQGWRQDFIKPAPGRFSGRFGAQRIYKGEPAAYHSGLDIAGGAGTTYVAPADGVVTLAAESPFSLEGRLLMLDHGMGLNSAFLHASELFVSEGETVRRGDPLGRIGSTGRATGPHLHWSVKWRESRIDPLLLIDPAA</sequence>
<dbReference type="Proteomes" id="UP000600799">
    <property type="component" value="Unassembled WGS sequence"/>
</dbReference>
<name>A0ABS0HF31_9SPHN</name>
<dbReference type="InterPro" id="IPR016047">
    <property type="entry name" value="M23ase_b-sheet_dom"/>
</dbReference>
<organism evidence="3 4">
    <name type="scientific">Novosphingobium jiangmenense</name>
    <dbReference type="NCBI Taxonomy" id="2791981"/>
    <lineage>
        <taxon>Bacteria</taxon>
        <taxon>Pseudomonadati</taxon>
        <taxon>Pseudomonadota</taxon>
        <taxon>Alphaproteobacteria</taxon>
        <taxon>Sphingomonadales</taxon>
        <taxon>Sphingomonadaceae</taxon>
        <taxon>Novosphingobium</taxon>
    </lineage>
</organism>
<evidence type="ECO:0000313" key="4">
    <source>
        <dbReference type="Proteomes" id="UP000600799"/>
    </source>
</evidence>
<reference evidence="3 4" key="1">
    <citation type="submission" date="2020-11" db="EMBL/GenBank/DDBJ databases">
        <title>The genome sequence of Novosphingobium sp. 1Y9A.</title>
        <authorList>
            <person name="Liu Y."/>
        </authorList>
    </citation>
    <scope>NUCLEOTIDE SEQUENCE [LARGE SCALE GENOMIC DNA]</scope>
    <source>
        <strain evidence="3 4">1Y9A</strain>
    </source>
</reference>
<dbReference type="SUPFAM" id="SSF51261">
    <property type="entry name" value="Duplicated hybrid motif"/>
    <property type="match status" value="1"/>
</dbReference>
<dbReference type="PANTHER" id="PTHR21666">
    <property type="entry name" value="PEPTIDASE-RELATED"/>
    <property type="match status" value="1"/>
</dbReference>
<dbReference type="InterPro" id="IPR050570">
    <property type="entry name" value="Cell_wall_metabolism_enzyme"/>
</dbReference>
<proteinExistence type="predicted"/>
<evidence type="ECO:0000256" key="1">
    <source>
        <dbReference type="SAM" id="MobiDB-lite"/>
    </source>
</evidence>
<dbReference type="InterPro" id="IPR011055">
    <property type="entry name" value="Dup_hybrid_motif"/>
</dbReference>
<feature type="region of interest" description="Disordered" evidence="1">
    <location>
        <begin position="1"/>
        <end position="26"/>
    </location>
</feature>
<dbReference type="CDD" id="cd12797">
    <property type="entry name" value="M23_peptidase"/>
    <property type="match status" value="1"/>
</dbReference>
<dbReference type="PANTHER" id="PTHR21666:SF285">
    <property type="entry name" value="M23 FAMILY METALLOPEPTIDASE"/>
    <property type="match status" value="1"/>
</dbReference>
<comment type="caution">
    <text evidence="3">The sequence shown here is derived from an EMBL/GenBank/DDBJ whole genome shotgun (WGS) entry which is preliminary data.</text>
</comment>